<evidence type="ECO:0000256" key="1">
    <source>
        <dbReference type="ARBA" id="ARBA00001947"/>
    </source>
</evidence>
<keyword evidence="4" id="KW-0378">Hydrolase</keyword>
<protein>
    <submittedName>
        <fullName evidence="9">Metalloendopeptidase</fullName>
    </submittedName>
</protein>
<evidence type="ECO:0000256" key="4">
    <source>
        <dbReference type="ARBA" id="ARBA00022801"/>
    </source>
</evidence>
<keyword evidence="10" id="KW-1185">Reference proteome</keyword>
<evidence type="ECO:0000313" key="9">
    <source>
        <dbReference type="EMBL" id="AYJ86746.1"/>
    </source>
</evidence>
<keyword evidence="3" id="KW-0479">Metal-binding</keyword>
<keyword evidence="2" id="KW-0645">Protease</keyword>
<dbReference type="PANTHER" id="PTHR21666">
    <property type="entry name" value="PEPTIDASE-RELATED"/>
    <property type="match status" value="1"/>
</dbReference>
<proteinExistence type="predicted"/>
<dbReference type="GO" id="GO:0006508">
    <property type="term" value="P:proteolysis"/>
    <property type="evidence" value="ECO:0007669"/>
    <property type="project" value="UniProtKB-KW"/>
</dbReference>
<dbReference type="SUPFAM" id="SSF57997">
    <property type="entry name" value="Tropomyosin"/>
    <property type="match status" value="1"/>
</dbReference>
<organism evidence="9 10">
    <name type="scientific">Sphingomonas paeninsulae</name>
    <dbReference type="NCBI Taxonomy" id="2319844"/>
    <lineage>
        <taxon>Bacteria</taxon>
        <taxon>Pseudomonadati</taxon>
        <taxon>Pseudomonadota</taxon>
        <taxon>Alphaproteobacteria</taxon>
        <taxon>Sphingomonadales</taxon>
        <taxon>Sphingomonadaceae</taxon>
        <taxon>Sphingomonas</taxon>
    </lineage>
</organism>
<evidence type="ECO:0000256" key="7">
    <source>
        <dbReference type="SAM" id="Coils"/>
    </source>
</evidence>
<reference evidence="9 10" key="1">
    <citation type="submission" date="2018-09" db="EMBL/GenBank/DDBJ databases">
        <title>Sphingomonas peninsula sp. nov., isolated from fildes peninsula, Antarctic soil.</title>
        <authorList>
            <person name="Yingchao G."/>
        </authorList>
    </citation>
    <scope>NUCLEOTIDE SEQUENCE [LARGE SCALE GENOMIC DNA]</scope>
    <source>
        <strain evidence="9 10">YZ-8</strain>
    </source>
</reference>
<evidence type="ECO:0000313" key="10">
    <source>
        <dbReference type="Proteomes" id="UP000276254"/>
    </source>
</evidence>
<dbReference type="AlphaFoldDB" id="A0A494TLP5"/>
<evidence type="ECO:0000259" key="8">
    <source>
        <dbReference type="Pfam" id="PF01551"/>
    </source>
</evidence>
<dbReference type="RefSeq" id="WP_121153369.1">
    <property type="nucleotide sequence ID" value="NZ_CP032829.1"/>
</dbReference>
<comment type="cofactor">
    <cofactor evidence="1">
        <name>Zn(2+)</name>
        <dbReference type="ChEBI" id="CHEBI:29105"/>
    </cofactor>
</comment>
<dbReference type="GO" id="GO:0004222">
    <property type="term" value="F:metalloendopeptidase activity"/>
    <property type="evidence" value="ECO:0007669"/>
    <property type="project" value="TreeGrafter"/>
</dbReference>
<gene>
    <name evidence="9" type="ORF">D3Y57_13225</name>
</gene>
<dbReference type="OrthoDB" id="9809144at2"/>
<feature type="coiled-coil region" evidence="7">
    <location>
        <begin position="28"/>
        <end position="90"/>
    </location>
</feature>
<dbReference type="InterPro" id="IPR016047">
    <property type="entry name" value="M23ase_b-sheet_dom"/>
</dbReference>
<sequence>MATLAASAALGQSLNDERRAFSDARAKASAAQQRSQRLEMSAAAARNQAEQARSRSAAVAARVQGAEADIDAAEARIAIIERLRRDQRARLAIQQGPMIRLMAALQALARRPAALTLVQPGSLDDLVHVRALLSAIVPVVEARTAGLRAEVARGRDLRNQADRALALFAQSQQALVTQRNTLAALALERRRASDALSGSAIVEQDRALAMGEEARDIGELMTRIGASAEVRSTLETLPGPTLRPIKPGEARALPAATSANATGGQAPYRLPVIGQVITGLGEVSATGIRARGLTIATRPGAQVVAPTGGRIAFAGPYRGYGNIVIVDHGRGWTTLITSLAALDVRVGDAVDQGSPIGKAGASRPTITVELRKMGQPIDIARLIG</sequence>
<keyword evidence="7" id="KW-0175">Coiled coil</keyword>
<dbReference type="Pfam" id="PF01551">
    <property type="entry name" value="Peptidase_M23"/>
    <property type="match status" value="1"/>
</dbReference>
<dbReference type="SUPFAM" id="SSF51261">
    <property type="entry name" value="Duplicated hybrid motif"/>
    <property type="match status" value="1"/>
</dbReference>
<name>A0A494TLP5_SPHPE</name>
<dbReference type="KEGG" id="spha:D3Y57_13225"/>
<dbReference type="Gene3D" id="2.70.70.10">
    <property type="entry name" value="Glucose Permease (Domain IIA)"/>
    <property type="match status" value="1"/>
</dbReference>
<keyword evidence="5" id="KW-0862">Zinc</keyword>
<dbReference type="CDD" id="cd12797">
    <property type="entry name" value="M23_peptidase"/>
    <property type="match status" value="1"/>
</dbReference>
<feature type="domain" description="M23ase beta-sheet core" evidence="8">
    <location>
        <begin position="291"/>
        <end position="378"/>
    </location>
</feature>
<accession>A0A494TLP5</accession>
<evidence type="ECO:0000256" key="3">
    <source>
        <dbReference type="ARBA" id="ARBA00022723"/>
    </source>
</evidence>
<keyword evidence="6" id="KW-0482">Metalloprotease</keyword>
<dbReference type="InterPro" id="IPR011055">
    <property type="entry name" value="Dup_hybrid_motif"/>
</dbReference>
<evidence type="ECO:0000256" key="5">
    <source>
        <dbReference type="ARBA" id="ARBA00022833"/>
    </source>
</evidence>
<dbReference type="PANTHER" id="PTHR21666:SF288">
    <property type="entry name" value="CELL DIVISION PROTEIN YTFB"/>
    <property type="match status" value="1"/>
</dbReference>
<dbReference type="InterPro" id="IPR050570">
    <property type="entry name" value="Cell_wall_metabolism_enzyme"/>
</dbReference>
<dbReference type="GO" id="GO:0046872">
    <property type="term" value="F:metal ion binding"/>
    <property type="evidence" value="ECO:0007669"/>
    <property type="project" value="UniProtKB-KW"/>
</dbReference>
<dbReference type="EMBL" id="CP032829">
    <property type="protein sequence ID" value="AYJ86746.1"/>
    <property type="molecule type" value="Genomic_DNA"/>
</dbReference>
<evidence type="ECO:0000256" key="2">
    <source>
        <dbReference type="ARBA" id="ARBA00022670"/>
    </source>
</evidence>
<evidence type="ECO:0000256" key="6">
    <source>
        <dbReference type="ARBA" id="ARBA00023049"/>
    </source>
</evidence>
<dbReference type="Proteomes" id="UP000276254">
    <property type="component" value="Chromosome"/>
</dbReference>